<reference evidence="1" key="1">
    <citation type="submission" date="2021-01" db="EMBL/GenBank/DDBJ databases">
        <title>Genomic Encyclopedia of Type Strains, Phase IV (KMG-IV): sequencing the most valuable type-strain genomes for metagenomic binning, comparative biology and taxonomic classification.</title>
        <authorList>
            <person name="Goeker M."/>
        </authorList>
    </citation>
    <scope>NUCLEOTIDE SEQUENCE</scope>
    <source>
        <strain evidence="1">DSM 25523</strain>
    </source>
</reference>
<evidence type="ECO:0000313" key="1">
    <source>
        <dbReference type="EMBL" id="MBM7590531.1"/>
    </source>
</evidence>
<dbReference type="EMBL" id="JAFBEB010000006">
    <property type="protein sequence ID" value="MBM7590531.1"/>
    <property type="molecule type" value="Genomic_DNA"/>
</dbReference>
<evidence type="ECO:0000313" key="2">
    <source>
        <dbReference type="Proteomes" id="UP000717624"/>
    </source>
</evidence>
<keyword evidence="2" id="KW-1185">Reference proteome</keyword>
<name>A0A938XZA4_9BACL</name>
<proteinExistence type="predicted"/>
<dbReference type="RefSeq" id="WP_204518277.1">
    <property type="nucleotide sequence ID" value="NZ_BAABIN010000002.1"/>
</dbReference>
<dbReference type="Proteomes" id="UP000717624">
    <property type="component" value="Unassembled WGS sequence"/>
</dbReference>
<dbReference type="SUPFAM" id="SSF56059">
    <property type="entry name" value="Glutathione synthetase ATP-binding domain-like"/>
    <property type="match status" value="1"/>
</dbReference>
<comment type="caution">
    <text evidence="1">The sequence shown here is derived from an EMBL/GenBank/DDBJ whole genome shotgun (WGS) entry which is preliminary data.</text>
</comment>
<gene>
    <name evidence="1" type="ORF">JOD01_002135</name>
</gene>
<dbReference type="InterPro" id="IPR026838">
    <property type="entry name" value="YheC/D"/>
</dbReference>
<protein>
    <recommendedName>
        <fullName evidence="3">YheC/YheD family protein</fullName>
    </recommendedName>
</protein>
<evidence type="ECO:0008006" key="3">
    <source>
        <dbReference type="Google" id="ProtNLM"/>
    </source>
</evidence>
<organism evidence="1 2">
    <name type="scientific">Brevibacillus fulvus</name>
    <dbReference type="NCBI Taxonomy" id="1125967"/>
    <lineage>
        <taxon>Bacteria</taxon>
        <taxon>Bacillati</taxon>
        <taxon>Bacillota</taxon>
        <taxon>Bacilli</taxon>
        <taxon>Bacillales</taxon>
        <taxon>Paenibacillaceae</taxon>
        <taxon>Brevibacillus</taxon>
    </lineage>
</organism>
<dbReference type="Pfam" id="PF14398">
    <property type="entry name" value="ATPgrasp_YheCD"/>
    <property type="match status" value="1"/>
</dbReference>
<dbReference type="AlphaFoldDB" id="A0A938XZA4"/>
<accession>A0A938XZA4</accession>
<sequence length="349" mass="39991">MKRIGIMLDWQIVQKAKDGKQSYEQLPYYVEIGKELGLEPVFFHPRHVNLHSDTVIGHFWNGRRLVSSKVPIPKVIHNRVLSGDPATRKMIRELGRSRKVFNGIVVRDKLKVHKMLWDNYLVRPYLPQTVAFQPRALERFLSTYPVIYVKPAVGSVGEGVVRIEPAGKQYWLISSGMKKVLPKSRLLRELERWVGSRRFIIQEAVPLACYRGSTFDIRVSVQKNGERKWGVSGMVAKVANPNNRLSNLARGGMAVSINAVFSSLFPEEKANRVKALLSHAAVEIAKQYEKFFPSLADLGLDMGIDKHGAPYLIEINVRDQRYSFYKAGEVEMFKRTYQRPMEYAKSFLK</sequence>
<dbReference type="Gene3D" id="3.30.470.20">
    <property type="entry name" value="ATP-grasp fold, B domain"/>
    <property type="match status" value="1"/>
</dbReference>